<comment type="catalytic activity">
    <reaction evidence="1">
        <text>ATP + protein L-histidine = ADP + protein N-phospho-L-histidine.</text>
        <dbReference type="EC" id="2.7.13.3"/>
    </reaction>
</comment>
<evidence type="ECO:0000256" key="7">
    <source>
        <dbReference type="ARBA" id="ARBA00022485"/>
    </source>
</evidence>
<keyword evidence="18" id="KW-0175">Coiled coil</keyword>
<keyword evidence="8" id="KW-0963">Cytoplasm</keyword>
<dbReference type="RefSeq" id="WP_201080567.1">
    <property type="nucleotide sequence ID" value="NZ_CP067420.1"/>
</dbReference>
<feature type="domain" description="Histidine kinase" evidence="20">
    <location>
        <begin position="243"/>
        <end position="446"/>
    </location>
</feature>
<dbReference type="InterPro" id="IPR050482">
    <property type="entry name" value="Sensor_HK_TwoCompSys"/>
</dbReference>
<dbReference type="PANTHER" id="PTHR24421:SF58">
    <property type="entry name" value="SIGNAL TRANSDUCTION HISTIDINE-PROTEIN KINASE_PHOSPHATASE UHPB"/>
    <property type="match status" value="1"/>
</dbReference>
<dbReference type="SMART" id="SM00304">
    <property type="entry name" value="HAMP"/>
    <property type="match status" value="1"/>
</dbReference>
<comment type="subcellular location">
    <subcellularLocation>
        <location evidence="4">Cytoplasm</location>
    </subcellularLocation>
    <subcellularLocation>
        <location evidence="3">Membrane</location>
    </subcellularLocation>
</comment>
<proteinExistence type="predicted"/>
<evidence type="ECO:0000256" key="3">
    <source>
        <dbReference type="ARBA" id="ARBA00004370"/>
    </source>
</evidence>
<evidence type="ECO:0000256" key="1">
    <source>
        <dbReference type="ARBA" id="ARBA00000085"/>
    </source>
</evidence>
<dbReference type="InterPro" id="IPR004358">
    <property type="entry name" value="Sig_transdc_His_kin-like_C"/>
</dbReference>
<evidence type="ECO:0000256" key="17">
    <source>
        <dbReference type="ARBA" id="ARBA00030800"/>
    </source>
</evidence>
<evidence type="ECO:0000256" key="2">
    <source>
        <dbReference type="ARBA" id="ARBA00001966"/>
    </source>
</evidence>
<dbReference type="CDD" id="cd06225">
    <property type="entry name" value="HAMP"/>
    <property type="match status" value="1"/>
</dbReference>
<comment type="function">
    <text evidence="16">Member of the two-component regulatory system NreB/NreC involved in the control of dissimilatory nitrate/nitrite reduction in response to oxygen. NreB functions as a direct oxygen sensor histidine kinase which is autophosphorylated, in the absence of oxygen, probably at the conserved histidine residue, and transfers its phosphate group probably to a conserved aspartate residue of NreC. NreB/NreC activates the expression of the nitrate (narGHJI) and nitrite (nir) reductase operons, as well as the putative nitrate transporter gene narT.</text>
</comment>
<keyword evidence="13" id="KW-0408">Iron</keyword>
<keyword evidence="19" id="KW-0812">Transmembrane</keyword>
<evidence type="ECO:0000256" key="13">
    <source>
        <dbReference type="ARBA" id="ARBA00023004"/>
    </source>
</evidence>
<dbReference type="Gene3D" id="1.20.5.1930">
    <property type="match status" value="1"/>
</dbReference>
<accession>A0ABX7BCV7</accession>
<dbReference type="InterPro" id="IPR003594">
    <property type="entry name" value="HATPase_dom"/>
</dbReference>
<evidence type="ECO:0000256" key="11">
    <source>
        <dbReference type="ARBA" id="ARBA00022723"/>
    </source>
</evidence>
<dbReference type="InterPro" id="IPR003660">
    <property type="entry name" value="HAMP_dom"/>
</dbReference>
<evidence type="ECO:0000256" key="16">
    <source>
        <dbReference type="ARBA" id="ARBA00024827"/>
    </source>
</evidence>
<dbReference type="EC" id="2.7.13.3" evidence="5"/>
<name>A0ABX7BCV7_9PROT</name>
<dbReference type="Pfam" id="PF00672">
    <property type="entry name" value="HAMP"/>
    <property type="match status" value="1"/>
</dbReference>
<dbReference type="CDD" id="cd16917">
    <property type="entry name" value="HATPase_UhpB-NarQ-NarX-like"/>
    <property type="match status" value="1"/>
</dbReference>
<keyword evidence="15" id="KW-0411">Iron-sulfur</keyword>
<keyword evidence="9" id="KW-0597">Phosphoprotein</keyword>
<evidence type="ECO:0000256" key="4">
    <source>
        <dbReference type="ARBA" id="ARBA00004496"/>
    </source>
</evidence>
<dbReference type="Gene3D" id="6.10.340.10">
    <property type="match status" value="1"/>
</dbReference>
<keyword evidence="11" id="KW-0479">Metal-binding</keyword>
<evidence type="ECO:0000256" key="8">
    <source>
        <dbReference type="ARBA" id="ARBA00022490"/>
    </source>
</evidence>
<evidence type="ECO:0000256" key="12">
    <source>
        <dbReference type="ARBA" id="ARBA00022777"/>
    </source>
</evidence>
<dbReference type="PRINTS" id="PR00344">
    <property type="entry name" value="BCTRLSENSOR"/>
</dbReference>
<evidence type="ECO:0000259" key="21">
    <source>
        <dbReference type="PROSITE" id="PS50885"/>
    </source>
</evidence>
<evidence type="ECO:0000256" key="10">
    <source>
        <dbReference type="ARBA" id="ARBA00022679"/>
    </source>
</evidence>
<dbReference type="PROSITE" id="PS50885">
    <property type="entry name" value="HAMP"/>
    <property type="match status" value="1"/>
</dbReference>
<keyword evidence="12" id="KW-0418">Kinase</keyword>
<keyword evidence="19" id="KW-1133">Transmembrane helix</keyword>
<dbReference type="Pfam" id="PF07730">
    <property type="entry name" value="HisKA_3"/>
    <property type="match status" value="1"/>
</dbReference>
<keyword evidence="14" id="KW-0902">Two-component regulatory system</keyword>
<dbReference type="SUPFAM" id="SSF55874">
    <property type="entry name" value="ATPase domain of HSP90 chaperone/DNA topoisomerase II/histidine kinase"/>
    <property type="match status" value="1"/>
</dbReference>
<keyword evidence="23" id="KW-1185">Reference proteome</keyword>
<feature type="domain" description="HAMP" evidence="21">
    <location>
        <begin position="168"/>
        <end position="220"/>
    </location>
</feature>
<evidence type="ECO:0000256" key="9">
    <source>
        <dbReference type="ARBA" id="ARBA00022553"/>
    </source>
</evidence>
<dbReference type="Gene3D" id="3.30.565.10">
    <property type="entry name" value="Histidine kinase-like ATPase, C-terminal domain"/>
    <property type="match status" value="1"/>
</dbReference>
<dbReference type="PANTHER" id="PTHR24421">
    <property type="entry name" value="NITRATE/NITRITE SENSOR PROTEIN NARX-RELATED"/>
    <property type="match status" value="1"/>
</dbReference>
<organism evidence="22 23">
    <name type="scientific">Skermanella cutis</name>
    <dbReference type="NCBI Taxonomy" id="2775420"/>
    <lineage>
        <taxon>Bacteria</taxon>
        <taxon>Pseudomonadati</taxon>
        <taxon>Pseudomonadota</taxon>
        <taxon>Alphaproteobacteria</taxon>
        <taxon>Rhodospirillales</taxon>
        <taxon>Azospirillaceae</taxon>
        <taxon>Skermanella</taxon>
    </lineage>
</organism>
<dbReference type="SMART" id="SM00387">
    <property type="entry name" value="HATPase_c"/>
    <property type="match status" value="1"/>
</dbReference>
<evidence type="ECO:0000256" key="18">
    <source>
        <dbReference type="SAM" id="Coils"/>
    </source>
</evidence>
<reference evidence="22" key="1">
    <citation type="submission" date="2021-02" db="EMBL/GenBank/DDBJ databases">
        <title>Skermanella TT6 skin isolate.</title>
        <authorList>
            <person name="Lee K."/>
            <person name="Ganzorig M."/>
        </authorList>
    </citation>
    <scope>NUCLEOTIDE SEQUENCE</scope>
    <source>
        <strain evidence="22">TT6</strain>
    </source>
</reference>
<dbReference type="InterPro" id="IPR005467">
    <property type="entry name" value="His_kinase_dom"/>
</dbReference>
<evidence type="ECO:0000256" key="15">
    <source>
        <dbReference type="ARBA" id="ARBA00023014"/>
    </source>
</evidence>
<dbReference type="Proteomes" id="UP000595197">
    <property type="component" value="Chromosome"/>
</dbReference>
<gene>
    <name evidence="22" type="ORF">IGS68_12890</name>
</gene>
<evidence type="ECO:0000256" key="6">
    <source>
        <dbReference type="ARBA" id="ARBA00017322"/>
    </source>
</evidence>
<protein>
    <recommendedName>
        <fullName evidence="6">Oxygen sensor histidine kinase NreB</fullName>
        <ecNumber evidence="5">2.7.13.3</ecNumber>
    </recommendedName>
    <alternativeName>
        <fullName evidence="17">Nitrogen regulation protein B</fullName>
    </alternativeName>
</protein>
<evidence type="ECO:0000313" key="23">
    <source>
        <dbReference type="Proteomes" id="UP000595197"/>
    </source>
</evidence>
<dbReference type="Pfam" id="PF02518">
    <property type="entry name" value="HATPase_c"/>
    <property type="match status" value="1"/>
</dbReference>
<evidence type="ECO:0000259" key="20">
    <source>
        <dbReference type="PROSITE" id="PS50109"/>
    </source>
</evidence>
<dbReference type="InterPro" id="IPR036890">
    <property type="entry name" value="HATPase_C_sf"/>
</dbReference>
<dbReference type="EMBL" id="CP067420">
    <property type="protein sequence ID" value="QQP92037.1"/>
    <property type="molecule type" value="Genomic_DNA"/>
</dbReference>
<evidence type="ECO:0000313" key="22">
    <source>
        <dbReference type="EMBL" id="QQP92037.1"/>
    </source>
</evidence>
<evidence type="ECO:0000256" key="5">
    <source>
        <dbReference type="ARBA" id="ARBA00012438"/>
    </source>
</evidence>
<dbReference type="InterPro" id="IPR011712">
    <property type="entry name" value="Sig_transdc_His_kin_sub3_dim/P"/>
</dbReference>
<evidence type="ECO:0000256" key="19">
    <source>
        <dbReference type="SAM" id="Phobius"/>
    </source>
</evidence>
<keyword evidence="7" id="KW-0004">4Fe-4S</keyword>
<feature type="coiled-coil region" evidence="18">
    <location>
        <begin position="201"/>
        <end position="235"/>
    </location>
</feature>
<feature type="transmembrane region" description="Helical" evidence="19">
    <location>
        <begin position="148"/>
        <end position="167"/>
    </location>
</feature>
<sequence>MSFKFRFVLLFSSVLALAVLVAGVAVVVNARTAVETEVEASMELATTLVIRTLAGAPDPRSAADAISSALAMLPLRHVRIAIAADGAATALPALVTTRVPDWFYRLIGPDHRQQEIRMRLSNGAPARVLVVAAPEDEIAEVWSDLSNLALILAAVSVAAIILSWIAIDRALRPLTQLSGALERLGRHEYQVRLEPIRVHELRRIGDTINTLAQELRRAEDRNRELGRKLIEVQEAERRQIAGEIHDELGPCLFGIRVETRSLAQVARTLPDGAGRAVTERCDAVLDLADTVQRMSRRLLDRLRPMALEHLPLSSVLAETVKRWKVNEPGIDWRLRLPEDVARTIDRLDDTASVTLYRVVQESLMNAARHAGATRVEVELRCAPETDAGAAVGFSVQDDGRGIASDGRAGIGIHAMSDQVRALGGSIAILSPPGGGVTVQGRIPFVPGCDPASEEKEDDGTARRNA</sequence>
<dbReference type="PROSITE" id="PS50109">
    <property type="entry name" value="HIS_KIN"/>
    <property type="match status" value="1"/>
</dbReference>
<comment type="cofactor">
    <cofactor evidence="2">
        <name>[4Fe-4S] cluster</name>
        <dbReference type="ChEBI" id="CHEBI:49883"/>
    </cofactor>
</comment>
<keyword evidence="19" id="KW-0472">Membrane</keyword>
<evidence type="ECO:0000256" key="14">
    <source>
        <dbReference type="ARBA" id="ARBA00023012"/>
    </source>
</evidence>
<keyword evidence="10" id="KW-0808">Transferase</keyword>